<sequence>IPNVYGSPIMTVPVSSLGGAPLTALSVSNALQFPSAATMLSASASNHLNSLANAQQYSISPLTNATSTISLPSPSNVRVQTISNNHGQSANIPSSQSSPYIFLSNLNDEVCGKAPPLFFYNSPMYHDVLRL</sequence>
<feature type="non-terminal residue" evidence="1">
    <location>
        <position position="1"/>
    </location>
</feature>
<keyword evidence="3" id="KW-1185">Reference proteome</keyword>
<accession>A0A816EZ68</accession>
<dbReference type="Proteomes" id="UP000663829">
    <property type="component" value="Unassembled WGS sequence"/>
</dbReference>
<name>A0A816EZ68_9BILA</name>
<evidence type="ECO:0000313" key="1">
    <source>
        <dbReference type="EMBL" id="CAF1655989.1"/>
    </source>
</evidence>
<gene>
    <name evidence="1" type="ORF">GPM918_LOCUS45756</name>
    <name evidence="2" type="ORF">SRO942_LOCUS48599</name>
</gene>
<evidence type="ECO:0000313" key="2">
    <source>
        <dbReference type="EMBL" id="CAF4593760.1"/>
    </source>
</evidence>
<evidence type="ECO:0000313" key="3">
    <source>
        <dbReference type="Proteomes" id="UP000663829"/>
    </source>
</evidence>
<dbReference type="EMBL" id="CAJNOQ010053550">
    <property type="protein sequence ID" value="CAF1655989.1"/>
    <property type="molecule type" value="Genomic_DNA"/>
</dbReference>
<organism evidence="1 3">
    <name type="scientific">Didymodactylos carnosus</name>
    <dbReference type="NCBI Taxonomy" id="1234261"/>
    <lineage>
        <taxon>Eukaryota</taxon>
        <taxon>Metazoa</taxon>
        <taxon>Spiralia</taxon>
        <taxon>Gnathifera</taxon>
        <taxon>Rotifera</taxon>
        <taxon>Eurotatoria</taxon>
        <taxon>Bdelloidea</taxon>
        <taxon>Philodinida</taxon>
        <taxon>Philodinidae</taxon>
        <taxon>Didymodactylos</taxon>
    </lineage>
</organism>
<protein>
    <submittedName>
        <fullName evidence="1">Uncharacterized protein</fullName>
    </submittedName>
</protein>
<reference evidence="1" key="1">
    <citation type="submission" date="2021-02" db="EMBL/GenBank/DDBJ databases">
        <authorList>
            <person name="Nowell W R."/>
        </authorList>
    </citation>
    <scope>NUCLEOTIDE SEQUENCE</scope>
</reference>
<dbReference type="AlphaFoldDB" id="A0A816EZ68"/>
<proteinExistence type="predicted"/>
<dbReference type="Proteomes" id="UP000681722">
    <property type="component" value="Unassembled WGS sequence"/>
</dbReference>
<dbReference type="EMBL" id="CAJOBC010125658">
    <property type="protein sequence ID" value="CAF4593760.1"/>
    <property type="molecule type" value="Genomic_DNA"/>
</dbReference>
<comment type="caution">
    <text evidence="1">The sequence shown here is derived from an EMBL/GenBank/DDBJ whole genome shotgun (WGS) entry which is preliminary data.</text>
</comment>